<evidence type="ECO:0000313" key="1">
    <source>
        <dbReference type="EMBL" id="NRV12175.1"/>
    </source>
</evidence>
<dbReference type="RefSeq" id="WP_143751786.1">
    <property type="nucleotide sequence ID" value="NZ_CP016090.1"/>
</dbReference>
<gene>
    <name evidence="1" type="ORF">DFH45_005138</name>
</gene>
<dbReference type="Proteomes" id="UP000821656">
    <property type="component" value="Unassembled WGS sequence"/>
</dbReference>
<name>A0A9Q5CT89_CLOBE</name>
<dbReference type="EMBL" id="JABSXK010000001">
    <property type="protein sequence ID" value="NRV12175.1"/>
    <property type="molecule type" value="Genomic_DNA"/>
</dbReference>
<dbReference type="AlphaFoldDB" id="A0A9Q5CT89"/>
<evidence type="ECO:0000313" key="2">
    <source>
        <dbReference type="Proteomes" id="UP000821656"/>
    </source>
</evidence>
<reference evidence="1" key="1">
    <citation type="submission" date="2020-05" db="EMBL/GenBank/DDBJ databases">
        <title>Genomic insights into acetone-butanol-ethanol (ABE) fermentation by sequencing solventogenic clostridia strains.</title>
        <authorList>
            <person name="Brown S."/>
        </authorList>
    </citation>
    <scope>NUCLEOTIDE SEQUENCE</scope>
    <source>
        <strain evidence="1">DJ126</strain>
    </source>
</reference>
<comment type="caution">
    <text evidence="1">The sequence shown here is derived from an EMBL/GenBank/DDBJ whole genome shotgun (WGS) entry which is preliminary data.</text>
</comment>
<accession>A0A9Q5CT89</accession>
<protein>
    <submittedName>
        <fullName evidence="1">Uncharacterized protein</fullName>
    </submittedName>
</protein>
<sequence>MPKTYEGYFYDLDIYILHHDSKNIARILSVIVNCALCIETYIDNLKNISIEKLMKQMLKCIDELKKKVFTCEEIIRIKNH</sequence>
<proteinExistence type="predicted"/>
<organism evidence="1 2">
    <name type="scientific">Clostridium beijerinckii</name>
    <name type="common">Clostridium MP</name>
    <dbReference type="NCBI Taxonomy" id="1520"/>
    <lineage>
        <taxon>Bacteria</taxon>
        <taxon>Bacillati</taxon>
        <taxon>Bacillota</taxon>
        <taxon>Clostridia</taxon>
        <taxon>Eubacteriales</taxon>
        <taxon>Clostridiaceae</taxon>
        <taxon>Clostridium</taxon>
    </lineage>
</organism>